<dbReference type="PANTHER" id="PTHR43280:SF29">
    <property type="entry name" value="ARAC-FAMILY TRANSCRIPTIONAL REGULATOR"/>
    <property type="match status" value="1"/>
</dbReference>
<dbReference type="InterPro" id="IPR011990">
    <property type="entry name" value="TPR-like_helical_dom_sf"/>
</dbReference>
<dbReference type="GO" id="GO:0003700">
    <property type="term" value="F:DNA-binding transcription factor activity"/>
    <property type="evidence" value="ECO:0007669"/>
    <property type="project" value="InterPro"/>
</dbReference>
<dbReference type="PANTHER" id="PTHR43280">
    <property type="entry name" value="ARAC-FAMILY TRANSCRIPTIONAL REGULATOR"/>
    <property type="match status" value="1"/>
</dbReference>
<keyword evidence="2" id="KW-0812">Transmembrane</keyword>
<dbReference type="RefSeq" id="WP_084173952.1">
    <property type="nucleotide sequence ID" value="NZ_FTPU01000029.1"/>
</dbReference>
<evidence type="ECO:0000313" key="5">
    <source>
        <dbReference type="Proteomes" id="UP000187261"/>
    </source>
</evidence>
<gene>
    <name evidence="4" type="ORF">SAMN05660493_02442</name>
</gene>
<dbReference type="Pfam" id="PF12833">
    <property type="entry name" value="HTH_18"/>
    <property type="match status" value="1"/>
</dbReference>
<keyword evidence="2" id="KW-0472">Membrane</keyword>
<accession>A0A1U7PVY1</accession>
<evidence type="ECO:0000256" key="1">
    <source>
        <dbReference type="ARBA" id="ARBA00023125"/>
    </source>
</evidence>
<evidence type="ECO:0000256" key="2">
    <source>
        <dbReference type="SAM" id="Phobius"/>
    </source>
</evidence>
<name>A0A1U7PVY1_9FLAO</name>
<dbReference type="PROSITE" id="PS01124">
    <property type="entry name" value="HTH_ARAC_FAMILY_2"/>
    <property type="match status" value="1"/>
</dbReference>
<evidence type="ECO:0000313" key="4">
    <source>
        <dbReference type="EMBL" id="SIT97716.1"/>
    </source>
</evidence>
<dbReference type="Gene3D" id="1.25.40.10">
    <property type="entry name" value="Tetratricopeptide repeat domain"/>
    <property type="match status" value="2"/>
</dbReference>
<dbReference type="Proteomes" id="UP000187261">
    <property type="component" value="Unassembled WGS sequence"/>
</dbReference>
<evidence type="ECO:0000259" key="3">
    <source>
        <dbReference type="PROSITE" id="PS01124"/>
    </source>
</evidence>
<dbReference type="SMART" id="SM00342">
    <property type="entry name" value="HTH_ARAC"/>
    <property type="match status" value="1"/>
</dbReference>
<dbReference type="EMBL" id="FTPU01000029">
    <property type="protein sequence ID" value="SIT97716.1"/>
    <property type="molecule type" value="Genomic_DNA"/>
</dbReference>
<dbReference type="SUPFAM" id="SSF48452">
    <property type="entry name" value="TPR-like"/>
    <property type="match status" value="2"/>
</dbReference>
<dbReference type="Gene3D" id="1.10.10.60">
    <property type="entry name" value="Homeodomain-like"/>
    <property type="match status" value="2"/>
</dbReference>
<feature type="transmembrane region" description="Helical" evidence="2">
    <location>
        <begin position="385"/>
        <end position="407"/>
    </location>
</feature>
<keyword evidence="2" id="KW-1133">Transmembrane helix</keyword>
<keyword evidence="1 4" id="KW-0238">DNA-binding</keyword>
<reference evidence="5" key="1">
    <citation type="submission" date="2016-10" db="EMBL/GenBank/DDBJ databases">
        <authorList>
            <person name="Varghese N."/>
            <person name="Submissions S."/>
        </authorList>
    </citation>
    <scope>NUCLEOTIDE SEQUENCE [LARGE SCALE GENOMIC DNA]</scope>
    <source>
        <strain evidence="5">DSM 19482</strain>
    </source>
</reference>
<dbReference type="OrthoDB" id="5295174at2"/>
<dbReference type="InterPro" id="IPR018060">
    <property type="entry name" value="HTH_AraC"/>
</dbReference>
<keyword evidence="5" id="KW-1185">Reference proteome</keyword>
<organism evidence="4 5">
    <name type="scientific">Epilithonimonas bovis DSM 19482</name>
    <dbReference type="NCBI Taxonomy" id="1121284"/>
    <lineage>
        <taxon>Bacteria</taxon>
        <taxon>Pseudomonadati</taxon>
        <taxon>Bacteroidota</taxon>
        <taxon>Flavobacteriia</taxon>
        <taxon>Flavobacteriales</taxon>
        <taxon>Weeksellaceae</taxon>
        <taxon>Chryseobacterium group</taxon>
        <taxon>Epilithonimonas</taxon>
    </lineage>
</organism>
<dbReference type="GO" id="GO:0043565">
    <property type="term" value="F:sequence-specific DNA binding"/>
    <property type="evidence" value="ECO:0007669"/>
    <property type="project" value="InterPro"/>
</dbReference>
<dbReference type="STRING" id="1121284.SAMN05660493_02442"/>
<sequence>MLLRLLLPMMLFLGLRIDAKSGDEEIYYKIESRYSAFLENDRRAMPFVRNNIATAKTNGNTRALLWAYEDAVFFTPEKKIKLRYADSILAVAKSTAKPDLIADAWLGRGIIYAFNFKNYRAALDDYIQAYQYSTLQKDAYLFHHIEYQIGVIKSYLGYDTEALVHFENALRYFQEKRSADIGSVSYFNHTRAYLNCLHQVIMIYRRQNKWKEAAALCETGSSAIGRQQGFGQEQAYMDKERGIIDHLQGGDNRAIFWLRKALPELRRLQDAANFSVACYYMGHSYRALGNQKTAILYFTKIDSVFSATGYLSPEIRSAYAMLINEARKNNNTQGVNFYTAQLMSADSSIIKNFAILPKKTFTDYDAATLRMENLRLLTRMDKEEWMGDAAIMIGTTFGIGLVVIVMVRKRVGQGRVWSVCRTGKGNSERLNEEGHNKSGKKEQRPNVAHILAKLRDFERSKEFLKEDVNVTELARELGTNRSYLSSIINKHKHMSFPQYINSLRIVYITKRLTEDRIYRSYSVDALAKCCGIASRKTFAKHFRRINGIAPYEFINKIKKEQDKT</sequence>
<dbReference type="AlphaFoldDB" id="A0A1U7PVY1"/>
<feature type="domain" description="HTH araC/xylS-type" evidence="3">
    <location>
        <begin position="464"/>
        <end position="556"/>
    </location>
</feature>
<proteinExistence type="predicted"/>
<protein>
    <submittedName>
        <fullName evidence="4">AraC-type DNA-binding protein</fullName>
    </submittedName>
</protein>